<gene>
    <name evidence="1" type="ORF">ACFFHM_20700</name>
</gene>
<evidence type="ECO:0000313" key="2">
    <source>
        <dbReference type="Proteomes" id="UP001589838"/>
    </source>
</evidence>
<evidence type="ECO:0000313" key="1">
    <source>
        <dbReference type="EMBL" id="MFC0472837.1"/>
    </source>
</evidence>
<sequence length="201" mass="23540">MIQNFSRYDRLNKAQQLQWVADYDESNKIYNLIKENIETNKLLVDRFTLNEIDYLKEQQDKVKNDDSIKNLVQTVENLSVSSSNPNSAFVRFFDDNASYLFIRKNLFYYETRAVMKSDFIWNMSLEGQMSIEDFEISIVLNSHSEIEVLFENPIVFGKLHFSSLGVIEGEFFERESLEGKPRGKTCLLITKSLVDLVYIVK</sequence>
<comment type="caution">
    <text evidence="1">The sequence shown here is derived from an EMBL/GenBank/DDBJ whole genome shotgun (WGS) entry which is preliminary data.</text>
</comment>
<reference evidence="1 2" key="1">
    <citation type="submission" date="2024-09" db="EMBL/GenBank/DDBJ databases">
        <authorList>
            <person name="Sun Q."/>
            <person name="Mori K."/>
        </authorList>
    </citation>
    <scope>NUCLEOTIDE SEQUENCE [LARGE SCALE GENOMIC DNA]</scope>
    <source>
        <strain evidence="1 2">NCAIM B.02610</strain>
    </source>
</reference>
<dbReference type="Proteomes" id="UP001589838">
    <property type="component" value="Unassembled WGS sequence"/>
</dbReference>
<proteinExistence type="predicted"/>
<dbReference type="EMBL" id="JBHLUX010000088">
    <property type="protein sequence ID" value="MFC0472837.1"/>
    <property type="molecule type" value="Genomic_DNA"/>
</dbReference>
<dbReference type="RefSeq" id="WP_335962655.1">
    <property type="nucleotide sequence ID" value="NZ_JAXBLX010000032.1"/>
</dbReference>
<protein>
    <submittedName>
        <fullName evidence="1">Uncharacterized protein</fullName>
    </submittedName>
</protein>
<name>A0ABV6KHP6_9BACI</name>
<organism evidence="1 2">
    <name type="scientific">Halalkalibacter kiskunsagensis</name>
    <dbReference type="NCBI Taxonomy" id="1548599"/>
    <lineage>
        <taxon>Bacteria</taxon>
        <taxon>Bacillati</taxon>
        <taxon>Bacillota</taxon>
        <taxon>Bacilli</taxon>
        <taxon>Bacillales</taxon>
        <taxon>Bacillaceae</taxon>
        <taxon>Halalkalibacter</taxon>
    </lineage>
</organism>
<accession>A0ABV6KHP6</accession>
<keyword evidence="2" id="KW-1185">Reference proteome</keyword>